<evidence type="ECO:0000313" key="9">
    <source>
        <dbReference type="EMBL" id="KAJ4425337.1"/>
    </source>
</evidence>
<feature type="compositionally biased region" description="Polar residues" evidence="7">
    <location>
        <begin position="365"/>
        <end position="393"/>
    </location>
</feature>
<dbReference type="InterPro" id="IPR043502">
    <property type="entry name" value="DNA/RNA_pol_sf"/>
</dbReference>
<feature type="compositionally biased region" description="Acidic residues" evidence="7">
    <location>
        <begin position="527"/>
        <end position="536"/>
    </location>
</feature>
<dbReference type="PANTHER" id="PTHR37984:SF5">
    <property type="entry name" value="PROTEIN NYNRIN-LIKE"/>
    <property type="match status" value="1"/>
</dbReference>
<dbReference type="InterPro" id="IPR050951">
    <property type="entry name" value="Retrovirus_Pol_polyprotein"/>
</dbReference>
<proteinExistence type="predicted"/>
<gene>
    <name evidence="9" type="ORF">ANN_27952</name>
</gene>
<keyword evidence="1" id="KW-0808">Transferase</keyword>
<dbReference type="InterPro" id="IPR041373">
    <property type="entry name" value="RT_RNaseH"/>
</dbReference>
<keyword evidence="4" id="KW-0255">Endonuclease</keyword>
<evidence type="ECO:0000256" key="6">
    <source>
        <dbReference type="ARBA" id="ARBA00022918"/>
    </source>
</evidence>
<dbReference type="PANTHER" id="PTHR37984">
    <property type="entry name" value="PROTEIN CBG26694"/>
    <property type="match status" value="1"/>
</dbReference>
<feature type="compositionally biased region" description="Acidic residues" evidence="7">
    <location>
        <begin position="509"/>
        <end position="519"/>
    </location>
</feature>
<dbReference type="CDD" id="cd09274">
    <property type="entry name" value="RNase_HI_RT_Ty3"/>
    <property type="match status" value="1"/>
</dbReference>
<evidence type="ECO:0000256" key="5">
    <source>
        <dbReference type="ARBA" id="ARBA00022801"/>
    </source>
</evidence>
<keyword evidence="6" id="KW-0695">RNA-directed DNA polymerase</keyword>
<organism evidence="9 10">
    <name type="scientific">Periplaneta americana</name>
    <name type="common">American cockroach</name>
    <name type="synonym">Blatta americana</name>
    <dbReference type="NCBI Taxonomy" id="6978"/>
    <lineage>
        <taxon>Eukaryota</taxon>
        <taxon>Metazoa</taxon>
        <taxon>Ecdysozoa</taxon>
        <taxon>Arthropoda</taxon>
        <taxon>Hexapoda</taxon>
        <taxon>Insecta</taxon>
        <taxon>Pterygota</taxon>
        <taxon>Neoptera</taxon>
        <taxon>Polyneoptera</taxon>
        <taxon>Dictyoptera</taxon>
        <taxon>Blattodea</taxon>
        <taxon>Blattoidea</taxon>
        <taxon>Blattidae</taxon>
        <taxon>Blattinae</taxon>
        <taxon>Periplaneta</taxon>
    </lineage>
</organism>
<dbReference type="EMBL" id="JAJSOF020000043">
    <property type="protein sequence ID" value="KAJ4425337.1"/>
    <property type="molecule type" value="Genomic_DNA"/>
</dbReference>
<dbReference type="Pfam" id="PF17917">
    <property type="entry name" value="RT_RNaseH"/>
    <property type="match status" value="1"/>
</dbReference>
<protein>
    <recommendedName>
        <fullName evidence="8">Reverse transcriptase RNase H-like domain-containing protein</fullName>
    </recommendedName>
</protein>
<sequence length="536" mass="61343">MRGSPPAWGLGEGLTTHHRKNSLLRILQISLGMGLILWHDHSKGIGNLSFEEVEKFKYLGATEERDINLQRFLKAAEKFQLTLNENKSVFSTRRINLLGYTIENKTIKPDVERLRPLLNLPQPSDSRTLRRADAALAFQSLKQEVADSIVTSIDEDSPFTVETDASDFAFGATLSQSGRPVAFSSRTLSKTEQRHSAVEKEAYAIVEALRKWRHYLISRYFKLITDQKSVMFMFNNTTKNKIKNEKIKRWQLELSCYKYDIVYRPGRENAVADAFSRICSATEMPGDKLRTLHQALCHPGITRLYHWNLEANPEYAHVRYSDGREDTVCTRQLAPCAQESPSMLPHENDNTERDLIEKHTEYVNDEQNSIPVRQDSTVNGGNENNSDNGLQEQQLRRSNRTRVSPKYLDDYVILRRFINILGYLASERDGDNAGEVSPRSNTESYPAYAHIGLRENPGKNLNQERNFLDPHVSGIKEEYEDQSSDLLYEVKVEDDLVPISFPVVKREPEEEQSDLDAVNEEPRVEGAAEDNEIFTE</sequence>
<feature type="region of interest" description="Disordered" evidence="7">
    <location>
        <begin position="362"/>
        <end position="401"/>
    </location>
</feature>
<evidence type="ECO:0000256" key="2">
    <source>
        <dbReference type="ARBA" id="ARBA00022695"/>
    </source>
</evidence>
<feature type="non-terminal residue" evidence="9">
    <location>
        <position position="536"/>
    </location>
</feature>
<name>A0ABQ8RU95_PERAM</name>
<evidence type="ECO:0000256" key="3">
    <source>
        <dbReference type="ARBA" id="ARBA00022722"/>
    </source>
</evidence>
<evidence type="ECO:0000256" key="1">
    <source>
        <dbReference type="ARBA" id="ARBA00022679"/>
    </source>
</evidence>
<feature type="region of interest" description="Disordered" evidence="7">
    <location>
        <begin position="502"/>
        <end position="536"/>
    </location>
</feature>
<evidence type="ECO:0000259" key="8">
    <source>
        <dbReference type="Pfam" id="PF17917"/>
    </source>
</evidence>
<comment type="caution">
    <text evidence="9">The sequence shown here is derived from an EMBL/GenBank/DDBJ whole genome shotgun (WGS) entry which is preliminary data.</text>
</comment>
<keyword evidence="5" id="KW-0378">Hydrolase</keyword>
<dbReference type="Proteomes" id="UP001148838">
    <property type="component" value="Unassembled WGS sequence"/>
</dbReference>
<reference evidence="9 10" key="1">
    <citation type="journal article" date="2022" name="Allergy">
        <title>Genome assembly and annotation of Periplaneta americana reveal a comprehensive cockroach allergen profile.</title>
        <authorList>
            <person name="Wang L."/>
            <person name="Xiong Q."/>
            <person name="Saelim N."/>
            <person name="Wang L."/>
            <person name="Nong W."/>
            <person name="Wan A.T."/>
            <person name="Shi M."/>
            <person name="Liu X."/>
            <person name="Cao Q."/>
            <person name="Hui J.H.L."/>
            <person name="Sookrung N."/>
            <person name="Leung T.F."/>
            <person name="Tungtrongchitr A."/>
            <person name="Tsui S.K.W."/>
        </authorList>
    </citation>
    <scope>NUCLEOTIDE SEQUENCE [LARGE SCALE GENOMIC DNA]</scope>
    <source>
        <strain evidence="9">PWHHKU_190912</strain>
    </source>
</reference>
<accession>A0ABQ8RU95</accession>
<evidence type="ECO:0000313" key="10">
    <source>
        <dbReference type="Proteomes" id="UP001148838"/>
    </source>
</evidence>
<feature type="domain" description="Reverse transcriptase RNase H-like" evidence="8">
    <location>
        <begin position="154"/>
        <end position="257"/>
    </location>
</feature>
<evidence type="ECO:0000256" key="7">
    <source>
        <dbReference type="SAM" id="MobiDB-lite"/>
    </source>
</evidence>
<keyword evidence="10" id="KW-1185">Reference proteome</keyword>
<dbReference type="SUPFAM" id="SSF56672">
    <property type="entry name" value="DNA/RNA polymerases"/>
    <property type="match status" value="1"/>
</dbReference>
<keyword evidence="3" id="KW-0540">Nuclease</keyword>
<evidence type="ECO:0000256" key="4">
    <source>
        <dbReference type="ARBA" id="ARBA00022759"/>
    </source>
</evidence>
<keyword evidence="2" id="KW-0548">Nucleotidyltransferase</keyword>